<organism evidence="1 2">
    <name type="scientific">Panicum hallii var. hallii</name>
    <dbReference type="NCBI Taxonomy" id="1504633"/>
    <lineage>
        <taxon>Eukaryota</taxon>
        <taxon>Viridiplantae</taxon>
        <taxon>Streptophyta</taxon>
        <taxon>Embryophyta</taxon>
        <taxon>Tracheophyta</taxon>
        <taxon>Spermatophyta</taxon>
        <taxon>Magnoliopsida</taxon>
        <taxon>Liliopsida</taxon>
        <taxon>Poales</taxon>
        <taxon>Poaceae</taxon>
        <taxon>PACMAD clade</taxon>
        <taxon>Panicoideae</taxon>
        <taxon>Panicodae</taxon>
        <taxon>Paniceae</taxon>
        <taxon>Panicinae</taxon>
        <taxon>Panicum</taxon>
        <taxon>Panicum sect. Panicum</taxon>
    </lineage>
</organism>
<dbReference type="Proteomes" id="UP000244336">
    <property type="component" value="Chromosome 1"/>
</dbReference>
<evidence type="ECO:0000313" key="1">
    <source>
        <dbReference type="EMBL" id="PUZ75727.1"/>
    </source>
</evidence>
<evidence type="ECO:0000313" key="2">
    <source>
        <dbReference type="Proteomes" id="UP000244336"/>
    </source>
</evidence>
<dbReference type="Gramene" id="PUZ75727">
    <property type="protein sequence ID" value="PUZ75727"/>
    <property type="gene ID" value="GQ55_1G228900"/>
</dbReference>
<protein>
    <submittedName>
        <fullName evidence="1">Uncharacterized protein</fullName>
    </submittedName>
</protein>
<dbReference type="EMBL" id="CM009749">
    <property type="protein sequence ID" value="PUZ75727.1"/>
    <property type="molecule type" value="Genomic_DNA"/>
</dbReference>
<name>A0A2T7F6N1_9POAL</name>
<dbReference type="AlphaFoldDB" id="A0A2T7F6N1"/>
<keyword evidence="2" id="KW-1185">Reference proteome</keyword>
<sequence length="73" mass="7627">MPRRWVTPRLDPLARASAAATRRSACPRCPRVLLAPPASVSALIRAASPRPVRASVVSRAAGIRAGSRAEGEG</sequence>
<gene>
    <name evidence="1" type="ORF">GQ55_1G228900</name>
</gene>
<proteinExistence type="predicted"/>
<accession>A0A2T7F6N1</accession>
<reference evidence="1 2" key="1">
    <citation type="submission" date="2018-04" db="EMBL/GenBank/DDBJ databases">
        <title>WGS assembly of Panicum hallii var. hallii HAL2.</title>
        <authorList>
            <person name="Lovell J."/>
            <person name="Jenkins J."/>
            <person name="Lowry D."/>
            <person name="Mamidi S."/>
            <person name="Sreedasyam A."/>
            <person name="Weng X."/>
            <person name="Barry K."/>
            <person name="Bonette J."/>
            <person name="Campitelli B."/>
            <person name="Daum C."/>
            <person name="Gordon S."/>
            <person name="Gould B."/>
            <person name="Lipzen A."/>
            <person name="MacQueen A."/>
            <person name="Palacio-Mejia J."/>
            <person name="Plott C."/>
            <person name="Shakirov E."/>
            <person name="Shu S."/>
            <person name="Yoshinaga Y."/>
            <person name="Zane M."/>
            <person name="Rokhsar D."/>
            <person name="Grimwood J."/>
            <person name="Schmutz J."/>
            <person name="Juenger T."/>
        </authorList>
    </citation>
    <scope>NUCLEOTIDE SEQUENCE [LARGE SCALE GENOMIC DNA]</scope>
    <source>
        <strain evidence="2">cv. HAL2</strain>
    </source>
</reference>